<name>A0ACC2BGI3_DIPCM</name>
<evidence type="ECO:0000313" key="2">
    <source>
        <dbReference type="Proteomes" id="UP001162992"/>
    </source>
</evidence>
<protein>
    <submittedName>
        <fullName evidence="1">Uncharacterized protein</fullName>
    </submittedName>
</protein>
<keyword evidence="2" id="KW-1185">Reference proteome</keyword>
<gene>
    <name evidence="1" type="ORF">O6H91_15G020800</name>
</gene>
<dbReference type="Proteomes" id="UP001162992">
    <property type="component" value="Chromosome 15"/>
</dbReference>
<sequence length="118" mass="13555">MHLSFQVKCLLSLALASHTVGWQRRAHDMDGYFLEGWLHVLHANMQFSLTIWRELVITITINGSLGGGFEFTGLYNWLNGLEFARLYRGLYGHRCISKTVCSGCLLFNQIMKFKRIGK</sequence>
<organism evidence="1 2">
    <name type="scientific">Diphasiastrum complanatum</name>
    <name type="common">Issler's clubmoss</name>
    <name type="synonym">Lycopodium complanatum</name>
    <dbReference type="NCBI Taxonomy" id="34168"/>
    <lineage>
        <taxon>Eukaryota</taxon>
        <taxon>Viridiplantae</taxon>
        <taxon>Streptophyta</taxon>
        <taxon>Embryophyta</taxon>
        <taxon>Tracheophyta</taxon>
        <taxon>Lycopodiopsida</taxon>
        <taxon>Lycopodiales</taxon>
        <taxon>Lycopodiaceae</taxon>
        <taxon>Lycopodioideae</taxon>
        <taxon>Diphasiastrum</taxon>
    </lineage>
</organism>
<proteinExistence type="predicted"/>
<reference evidence="2" key="1">
    <citation type="journal article" date="2024" name="Proc. Natl. Acad. Sci. U.S.A.">
        <title>Extraordinary preservation of gene collinearity over three hundred million years revealed in homosporous lycophytes.</title>
        <authorList>
            <person name="Li C."/>
            <person name="Wickell D."/>
            <person name="Kuo L.Y."/>
            <person name="Chen X."/>
            <person name="Nie B."/>
            <person name="Liao X."/>
            <person name="Peng D."/>
            <person name="Ji J."/>
            <person name="Jenkins J."/>
            <person name="Williams M."/>
            <person name="Shu S."/>
            <person name="Plott C."/>
            <person name="Barry K."/>
            <person name="Rajasekar S."/>
            <person name="Grimwood J."/>
            <person name="Han X."/>
            <person name="Sun S."/>
            <person name="Hou Z."/>
            <person name="He W."/>
            <person name="Dai G."/>
            <person name="Sun C."/>
            <person name="Schmutz J."/>
            <person name="Leebens-Mack J.H."/>
            <person name="Li F.W."/>
            <person name="Wang L."/>
        </authorList>
    </citation>
    <scope>NUCLEOTIDE SEQUENCE [LARGE SCALE GENOMIC DNA]</scope>
    <source>
        <strain evidence="2">cv. PW_Plant_1</strain>
    </source>
</reference>
<comment type="caution">
    <text evidence="1">The sequence shown here is derived from an EMBL/GenBank/DDBJ whole genome shotgun (WGS) entry which is preliminary data.</text>
</comment>
<dbReference type="EMBL" id="CM055106">
    <property type="protein sequence ID" value="KAJ7528800.1"/>
    <property type="molecule type" value="Genomic_DNA"/>
</dbReference>
<evidence type="ECO:0000313" key="1">
    <source>
        <dbReference type="EMBL" id="KAJ7528800.1"/>
    </source>
</evidence>
<accession>A0ACC2BGI3</accession>